<keyword evidence="4 10" id="KW-0812">Transmembrane</keyword>
<feature type="transmembrane region" description="Helical" evidence="10">
    <location>
        <begin position="405"/>
        <end position="424"/>
    </location>
</feature>
<evidence type="ECO:0008006" key="13">
    <source>
        <dbReference type="Google" id="ProtNLM"/>
    </source>
</evidence>
<keyword evidence="3" id="KW-0813">Transport</keyword>
<dbReference type="PANTHER" id="PTHR10906">
    <property type="entry name" value="SECY/SEC61-ALPHA FAMILY MEMBER"/>
    <property type="match status" value="1"/>
</dbReference>
<gene>
    <name evidence="11" type="ORF">AC477_03885</name>
</gene>
<dbReference type="AlphaFoldDB" id="A0A0M0BT06"/>
<comment type="subcellular location">
    <subcellularLocation>
        <location evidence="1">Membrane</location>
        <topology evidence="1">Multi-pass membrane protein</topology>
    </subcellularLocation>
</comment>
<accession>A0A0M0BT06</accession>
<comment type="similarity">
    <text evidence="2 9">Belongs to the SecY/SEC61-alpha family.</text>
</comment>
<keyword evidence="6 10" id="KW-1133">Transmembrane helix</keyword>
<proteinExistence type="inferred from homology"/>
<dbReference type="Gene3D" id="1.10.3370.10">
    <property type="entry name" value="SecY subunit domain"/>
    <property type="match status" value="1"/>
</dbReference>
<evidence type="ECO:0000313" key="12">
    <source>
        <dbReference type="Proteomes" id="UP000037237"/>
    </source>
</evidence>
<dbReference type="PIRSF" id="PIRSF004557">
    <property type="entry name" value="SecY"/>
    <property type="match status" value="1"/>
</dbReference>
<sequence>MAGRFLSLFGPLSRFLPEINSPTRKVSFNEKLFWTAMALIIYLVMSEVSLFNVTGGISNQAIQIIFASTQGKLTALGIGPIVTGGLILQLLIGSGIVNADLGNTEDRSLFTAATKVFAIVLTGVQASAYLLGGVYGSVDLVTALIVFIQLLIAGIVLMLLDEMMQKGWGIGSGISLFILAGVAQGIMWSSFSPFGPMEDGKQFGAFIALGQTILGGENIANAFFRVTSDGVLTSLPSMMGFITTVIVFVLVIYMEGIRVELPISHANYRGFRGKYPIKLLYVSNLPVIFASALFANIQVFAQLLYGQFGSGNFFVNLLGTFDSQGGVIGGLAYYVTAPRSLAQVGVDPIRALIFVGIMVTFAIIFSITWLEVGGLGPSTVAKQLVDSGMQIPGFRRSGKSIEIILKRYIPVVTILGGAIIGLVASVSEFFGVFGSGMGVLLAVGILYQYYQLLVQEQVAEMYPAFGRVLG</sequence>
<dbReference type="NCBIfam" id="TIGR00967">
    <property type="entry name" value="3a0501s007"/>
    <property type="match status" value="1"/>
</dbReference>
<feature type="transmembrane region" description="Helical" evidence="10">
    <location>
        <begin position="32"/>
        <end position="53"/>
    </location>
</feature>
<feature type="transmembrane region" description="Helical" evidence="10">
    <location>
        <begin position="279"/>
        <end position="301"/>
    </location>
</feature>
<dbReference type="InterPro" id="IPR023201">
    <property type="entry name" value="SecY_dom_sf"/>
</dbReference>
<feature type="transmembrane region" description="Helical" evidence="10">
    <location>
        <begin position="313"/>
        <end position="336"/>
    </location>
</feature>
<evidence type="ECO:0000256" key="6">
    <source>
        <dbReference type="ARBA" id="ARBA00022989"/>
    </source>
</evidence>
<dbReference type="Proteomes" id="UP000037237">
    <property type="component" value="Unassembled WGS sequence"/>
</dbReference>
<evidence type="ECO:0000256" key="1">
    <source>
        <dbReference type="ARBA" id="ARBA00004141"/>
    </source>
</evidence>
<evidence type="ECO:0000313" key="11">
    <source>
        <dbReference type="EMBL" id="KON31732.1"/>
    </source>
</evidence>
<keyword evidence="8 10" id="KW-0472">Membrane</keyword>
<organism evidence="11 12">
    <name type="scientific">miscellaneous Crenarchaeota group-1 archaeon SG8-32-1</name>
    <dbReference type="NCBI Taxonomy" id="1685124"/>
    <lineage>
        <taxon>Archaea</taxon>
        <taxon>Candidatus Bathyarchaeota</taxon>
        <taxon>MCG-1</taxon>
    </lineage>
</organism>
<dbReference type="SUPFAM" id="SSF103491">
    <property type="entry name" value="Preprotein translocase SecY subunit"/>
    <property type="match status" value="1"/>
</dbReference>
<keyword evidence="5" id="KW-0653">Protein transport</keyword>
<dbReference type="PATRIC" id="fig|1685124.3.peg.755"/>
<dbReference type="Pfam" id="PF00344">
    <property type="entry name" value="SecY"/>
    <property type="match status" value="1"/>
</dbReference>
<evidence type="ECO:0000256" key="7">
    <source>
        <dbReference type="ARBA" id="ARBA00023010"/>
    </source>
</evidence>
<reference evidence="11 12" key="1">
    <citation type="submission" date="2015-06" db="EMBL/GenBank/DDBJ databases">
        <title>New insights into the roles of widespread benthic archaea in carbon and nitrogen cycling.</title>
        <authorList>
            <person name="Lazar C.S."/>
            <person name="Baker B.J."/>
            <person name="Seitz K.W."/>
            <person name="Hyde A.S."/>
            <person name="Dick G.J."/>
            <person name="Hinrichs K.-U."/>
            <person name="Teske A.P."/>
        </authorList>
    </citation>
    <scope>NUCLEOTIDE SEQUENCE [LARGE SCALE GENOMIC DNA]</scope>
    <source>
        <strain evidence="11">SG8-32-1</strain>
    </source>
</reference>
<dbReference type="PROSITE" id="PS00756">
    <property type="entry name" value="SECY_2"/>
    <property type="match status" value="1"/>
</dbReference>
<comment type="caution">
    <text evidence="11">The sequence shown here is derived from an EMBL/GenBank/DDBJ whole genome shotgun (WGS) entry which is preliminary data.</text>
</comment>
<evidence type="ECO:0000256" key="4">
    <source>
        <dbReference type="ARBA" id="ARBA00022692"/>
    </source>
</evidence>
<dbReference type="EMBL" id="LFWU01000091">
    <property type="protein sequence ID" value="KON31732.1"/>
    <property type="molecule type" value="Genomic_DNA"/>
</dbReference>
<feature type="transmembrane region" description="Helical" evidence="10">
    <location>
        <begin position="167"/>
        <end position="191"/>
    </location>
</feature>
<evidence type="ECO:0000256" key="9">
    <source>
        <dbReference type="RuleBase" id="RU004349"/>
    </source>
</evidence>
<dbReference type="InterPro" id="IPR030659">
    <property type="entry name" value="SecY_CS"/>
</dbReference>
<dbReference type="InterPro" id="IPR002208">
    <property type="entry name" value="SecY/SEC61-alpha"/>
</dbReference>
<evidence type="ECO:0000256" key="8">
    <source>
        <dbReference type="ARBA" id="ARBA00023136"/>
    </source>
</evidence>
<evidence type="ECO:0000256" key="5">
    <source>
        <dbReference type="ARBA" id="ARBA00022927"/>
    </source>
</evidence>
<feature type="transmembrane region" description="Helical" evidence="10">
    <location>
        <begin position="109"/>
        <end position="128"/>
    </location>
</feature>
<dbReference type="GO" id="GO:0015031">
    <property type="term" value="P:protein transport"/>
    <property type="evidence" value="ECO:0007669"/>
    <property type="project" value="UniProtKB-KW"/>
</dbReference>
<keyword evidence="7" id="KW-0811">Translocation</keyword>
<feature type="transmembrane region" description="Helical" evidence="10">
    <location>
        <begin position="430"/>
        <end position="450"/>
    </location>
</feature>
<feature type="transmembrane region" description="Helical" evidence="10">
    <location>
        <begin position="231"/>
        <end position="254"/>
    </location>
</feature>
<feature type="transmembrane region" description="Helical" evidence="10">
    <location>
        <begin position="203"/>
        <end position="224"/>
    </location>
</feature>
<evidence type="ECO:0000256" key="10">
    <source>
        <dbReference type="SAM" id="Phobius"/>
    </source>
</evidence>
<feature type="transmembrane region" description="Helical" evidence="10">
    <location>
        <begin position="140"/>
        <end position="160"/>
    </location>
</feature>
<evidence type="ECO:0000256" key="3">
    <source>
        <dbReference type="ARBA" id="ARBA00022448"/>
    </source>
</evidence>
<dbReference type="NCBIfam" id="NF006341">
    <property type="entry name" value="PRK08568.1-5"/>
    <property type="match status" value="1"/>
</dbReference>
<name>A0A0M0BT06_9ARCH</name>
<protein>
    <recommendedName>
        <fullName evidence="13">Protein translocase subunit SecY</fullName>
    </recommendedName>
</protein>
<evidence type="ECO:0000256" key="2">
    <source>
        <dbReference type="ARBA" id="ARBA00005751"/>
    </source>
</evidence>
<feature type="transmembrane region" description="Helical" evidence="10">
    <location>
        <begin position="73"/>
        <end position="97"/>
    </location>
</feature>
<feature type="transmembrane region" description="Helical" evidence="10">
    <location>
        <begin position="348"/>
        <end position="370"/>
    </location>
</feature>
<dbReference type="GO" id="GO:0016020">
    <property type="term" value="C:membrane"/>
    <property type="evidence" value="ECO:0007669"/>
    <property type="project" value="UniProtKB-SubCell"/>
</dbReference>